<reference evidence="8" key="1">
    <citation type="submission" date="2016-12" db="EMBL/GenBank/DDBJ databases">
        <title>Comparative genomics of four Isosphaeraceae planctomycetes: a common pool of plasmids and glycoside hydrolase genes.</title>
        <authorList>
            <person name="Ivanova A."/>
        </authorList>
    </citation>
    <scope>NUCLEOTIDE SEQUENCE [LARGE SCALE GENOMIC DNA]</scope>
    <source>
        <strain evidence="8">PX4</strain>
    </source>
</reference>
<dbReference type="RefSeq" id="WP_076345532.1">
    <property type="nucleotide sequence ID" value="NZ_CP019082.1"/>
</dbReference>
<dbReference type="InterPro" id="IPR035952">
    <property type="entry name" value="Rhomboid-like_sf"/>
</dbReference>
<dbReference type="EC" id="3.4.21.105" evidence="7"/>
<accession>A0A1U7CP47</accession>
<evidence type="ECO:0000256" key="5">
    <source>
        <dbReference type="SAM" id="Phobius"/>
    </source>
</evidence>
<evidence type="ECO:0000256" key="1">
    <source>
        <dbReference type="ARBA" id="ARBA00004141"/>
    </source>
</evidence>
<organism evidence="7 8">
    <name type="scientific">Paludisphaera borealis</name>
    <dbReference type="NCBI Taxonomy" id="1387353"/>
    <lineage>
        <taxon>Bacteria</taxon>
        <taxon>Pseudomonadati</taxon>
        <taxon>Planctomycetota</taxon>
        <taxon>Planctomycetia</taxon>
        <taxon>Isosphaerales</taxon>
        <taxon>Isosphaeraceae</taxon>
        <taxon>Paludisphaera</taxon>
    </lineage>
</organism>
<dbReference type="PANTHER" id="PTHR43066:SF5">
    <property type="entry name" value="RHOMBOID-LIKE PROTEIN 11, CHLOROPLASTIC-RELATED"/>
    <property type="match status" value="1"/>
</dbReference>
<keyword evidence="7" id="KW-0378">Hydrolase</keyword>
<evidence type="ECO:0000313" key="7">
    <source>
        <dbReference type="EMBL" id="APW60712.1"/>
    </source>
</evidence>
<dbReference type="GO" id="GO:0016020">
    <property type="term" value="C:membrane"/>
    <property type="evidence" value="ECO:0007669"/>
    <property type="project" value="UniProtKB-SubCell"/>
</dbReference>
<dbReference type="OrthoDB" id="267668at2"/>
<keyword evidence="4 5" id="KW-0472">Membrane</keyword>
<dbReference type="AlphaFoldDB" id="A0A1U7CP47"/>
<proteinExistence type="predicted"/>
<feature type="transmembrane region" description="Helical" evidence="5">
    <location>
        <begin position="115"/>
        <end position="134"/>
    </location>
</feature>
<dbReference type="STRING" id="1387353.BSF38_02200"/>
<gene>
    <name evidence="7" type="primary">gluP_1</name>
    <name evidence="7" type="ORF">BSF38_02200</name>
</gene>
<dbReference type="Pfam" id="PF01694">
    <property type="entry name" value="Rhomboid"/>
    <property type="match status" value="1"/>
</dbReference>
<dbReference type="Proteomes" id="UP000186309">
    <property type="component" value="Chromosome"/>
</dbReference>
<dbReference type="PANTHER" id="PTHR43066">
    <property type="entry name" value="RHOMBOID-RELATED PROTEIN"/>
    <property type="match status" value="1"/>
</dbReference>
<evidence type="ECO:0000256" key="4">
    <source>
        <dbReference type="ARBA" id="ARBA00023136"/>
    </source>
</evidence>
<dbReference type="GO" id="GO:0006508">
    <property type="term" value="P:proteolysis"/>
    <property type="evidence" value="ECO:0007669"/>
    <property type="project" value="UniProtKB-KW"/>
</dbReference>
<feature type="domain" description="Peptidase S54 rhomboid" evidence="6">
    <location>
        <begin position="51"/>
        <end position="200"/>
    </location>
</feature>
<feature type="transmembrane region" description="Helical" evidence="5">
    <location>
        <begin position="12"/>
        <end position="32"/>
    </location>
</feature>
<evidence type="ECO:0000313" key="8">
    <source>
        <dbReference type="Proteomes" id="UP000186309"/>
    </source>
</evidence>
<dbReference type="Gene3D" id="1.20.1540.10">
    <property type="entry name" value="Rhomboid-like"/>
    <property type="match status" value="1"/>
</dbReference>
<comment type="subcellular location">
    <subcellularLocation>
        <location evidence="1">Membrane</location>
        <topology evidence="1">Multi-pass membrane protein</topology>
    </subcellularLocation>
</comment>
<keyword evidence="8" id="KW-1185">Reference proteome</keyword>
<sequence>MIIPWGTDAPIYHRPIATVAMIVLNVLIFFAFPSPDYMDWSLELGGGRHPIQWLTNVFMHLGLGHLIGNMIFLWAFGIIVEGKLGAIGFVAVYLAMGACESAAIQFLVRPEVVRHMLGASGVIFGLMAICLIWAPRNDLNCIAFFQFFPTDHEIPILWFAGFYIVMEVLGATASQFAASSALAHAGGAAVGTIAGVGLLKAKLVDCEGWDLLSIMAGRKGQGGGKSTKSYSLADNVRKRAKKSAKKKMADAAAAATGEDPSQAALRTLRGHLEAGETEAALSFYRGMRRKFSRWRPPDPEWIELIKAVLAQKAWDDATGLMRAYIDESEFPSVKIRLRLAEVLIRRLDRPVAGERVLEGVAEAGLTPQLAEVRRQLAALAEQKREEGVLEIDDEVRGT</sequence>
<feature type="transmembrane region" description="Helical" evidence="5">
    <location>
        <begin position="154"/>
        <end position="173"/>
    </location>
</feature>
<dbReference type="EMBL" id="CP019082">
    <property type="protein sequence ID" value="APW60712.1"/>
    <property type="molecule type" value="Genomic_DNA"/>
</dbReference>
<dbReference type="KEGG" id="pbor:BSF38_02200"/>
<name>A0A1U7CP47_9BACT</name>
<keyword evidence="2 5" id="KW-0812">Transmembrane</keyword>
<evidence type="ECO:0000259" key="6">
    <source>
        <dbReference type="Pfam" id="PF01694"/>
    </source>
</evidence>
<feature type="transmembrane region" description="Helical" evidence="5">
    <location>
        <begin position="86"/>
        <end position="108"/>
    </location>
</feature>
<feature type="transmembrane region" description="Helical" evidence="5">
    <location>
        <begin position="53"/>
        <end position="80"/>
    </location>
</feature>
<evidence type="ECO:0000256" key="2">
    <source>
        <dbReference type="ARBA" id="ARBA00022692"/>
    </source>
</evidence>
<keyword evidence="7" id="KW-0645">Protease</keyword>
<keyword evidence="3 5" id="KW-1133">Transmembrane helix</keyword>
<dbReference type="GO" id="GO:0004252">
    <property type="term" value="F:serine-type endopeptidase activity"/>
    <property type="evidence" value="ECO:0007669"/>
    <property type="project" value="InterPro"/>
</dbReference>
<protein>
    <submittedName>
        <fullName evidence="7">Rhomboid protease GluP</fullName>
        <ecNumber evidence="7">3.4.21.105</ecNumber>
    </submittedName>
</protein>
<dbReference type="InterPro" id="IPR022764">
    <property type="entry name" value="Peptidase_S54_rhomboid_dom"/>
</dbReference>
<dbReference type="SUPFAM" id="SSF144091">
    <property type="entry name" value="Rhomboid-like"/>
    <property type="match status" value="1"/>
</dbReference>
<evidence type="ECO:0000256" key="3">
    <source>
        <dbReference type="ARBA" id="ARBA00022989"/>
    </source>
</evidence>